<organism evidence="1 2">
    <name type="scientific">Phytophthora megakarya</name>
    <dbReference type="NCBI Taxonomy" id="4795"/>
    <lineage>
        <taxon>Eukaryota</taxon>
        <taxon>Sar</taxon>
        <taxon>Stramenopiles</taxon>
        <taxon>Oomycota</taxon>
        <taxon>Peronosporomycetes</taxon>
        <taxon>Peronosporales</taxon>
        <taxon>Peronosporaceae</taxon>
        <taxon>Phytophthora</taxon>
    </lineage>
</organism>
<dbReference type="Proteomes" id="UP000198211">
    <property type="component" value="Unassembled WGS sequence"/>
</dbReference>
<dbReference type="InterPro" id="IPR036005">
    <property type="entry name" value="Creatinase/aminopeptidase-like"/>
</dbReference>
<protein>
    <recommendedName>
        <fullName evidence="3">Peptidase M24 domain-containing protein</fullName>
    </recommendedName>
</protein>
<gene>
    <name evidence="1" type="ORF">PHMEG_0008156</name>
</gene>
<dbReference type="EMBL" id="NBNE01000682">
    <property type="protein sequence ID" value="OWZ17848.1"/>
    <property type="molecule type" value="Genomic_DNA"/>
</dbReference>
<name>A0A225WKR1_9STRA</name>
<sequence length="393" mass="43188">MHELGHDAVVLSLAANFAWITSGARSYVFMATEGGAGSIYVDASRVAVLTNEIEGHKLVNEEMRGLENEVTLVQDPWYAQRSHGDMAKELAKSDKIAMDSADVTLAARLAELRCTLTEYEMEIFRALGKDCGEIIGDVARTVRPTMSEWEIASQLSAKMWERGILPVVMLVAADERIDSIRHPLPTKKRVKNKAMLVICGQRAGLIVSTTRLVYITTTPNASIPDDLLRRHEAATYVDAVLMANTRITGTKAGDMLKMAQDAYAEKGMETPPPGWLCCLQKSAGDMLKMAQDAYAEKGFDGEWKLHHQGGCAAYKSREWVANPTLNRVTSLNQAYAWNPSIAGTKSEDTMLCFANAQGTPTVEVISSSPGWPMIEHTIGDVTIARPKILHLQY</sequence>
<reference evidence="2" key="1">
    <citation type="submission" date="2017-03" db="EMBL/GenBank/DDBJ databases">
        <title>Phytopthora megakarya and P. palmivora, two closely related causual agents of cacao black pod achieved similar genome size and gene model numbers by different mechanisms.</title>
        <authorList>
            <person name="Ali S."/>
            <person name="Shao J."/>
            <person name="Larry D.J."/>
            <person name="Kronmiller B."/>
            <person name="Shen D."/>
            <person name="Strem M.D."/>
            <person name="Melnick R.L."/>
            <person name="Guiltinan M.J."/>
            <person name="Tyler B.M."/>
            <person name="Meinhardt L.W."/>
            <person name="Bailey B.A."/>
        </authorList>
    </citation>
    <scope>NUCLEOTIDE SEQUENCE [LARGE SCALE GENOMIC DNA]</scope>
    <source>
        <strain evidence="2">zdho120</strain>
    </source>
</reference>
<accession>A0A225WKR1</accession>
<dbReference type="PANTHER" id="PTHR46112">
    <property type="entry name" value="AMINOPEPTIDASE"/>
    <property type="match status" value="1"/>
</dbReference>
<dbReference type="AlphaFoldDB" id="A0A225WKR1"/>
<dbReference type="OrthoDB" id="2013818at2759"/>
<keyword evidence="2" id="KW-1185">Reference proteome</keyword>
<evidence type="ECO:0000313" key="1">
    <source>
        <dbReference type="EMBL" id="OWZ17848.1"/>
    </source>
</evidence>
<proteinExistence type="predicted"/>
<dbReference type="Gene3D" id="3.90.230.10">
    <property type="entry name" value="Creatinase/methionine aminopeptidase superfamily"/>
    <property type="match status" value="1"/>
</dbReference>
<dbReference type="PANTHER" id="PTHR46112:SF2">
    <property type="entry name" value="XAA-PRO AMINOPEPTIDASE P-RELATED"/>
    <property type="match status" value="1"/>
</dbReference>
<evidence type="ECO:0000313" key="2">
    <source>
        <dbReference type="Proteomes" id="UP000198211"/>
    </source>
</evidence>
<dbReference type="SUPFAM" id="SSF55920">
    <property type="entry name" value="Creatinase/aminopeptidase"/>
    <property type="match status" value="1"/>
</dbReference>
<comment type="caution">
    <text evidence="1">The sequence shown here is derived from an EMBL/GenBank/DDBJ whole genome shotgun (WGS) entry which is preliminary data.</text>
</comment>
<evidence type="ECO:0008006" key="3">
    <source>
        <dbReference type="Google" id="ProtNLM"/>
    </source>
</evidence>
<dbReference type="InterPro" id="IPR050659">
    <property type="entry name" value="Peptidase_M24B"/>
</dbReference>